<dbReference type="STRING" id="983964.A0A2T4AT04"/>
<gene>
    <name evidence="1" type="ORF">M431DRAFT_282</name>
</gene>
<evidence type="ECO:0000313" key="2">
    <source>
        <dbReference type="Proteomes" id="UP000241690"/>
    </source>
</evidence>
<accession>A0A2T4AT04</accession>
<dbReference type="SUPFAM" id="SSF56300">
    <property type="entry name" value="Metallo-dependent phosphatases"/>
    <property type="match status" value="1"/>
</dbReference>
<dbReference type="GO" id="GO:0016787">
    <property type="term" value="F:hydrolase activity"/>
    <property type="evidence" value="ECO:0007669"/>
    <property type="project" value="InterPro"/>
</dbReference>
<dbReference type="Gene3D" id="3.60.21.10">
    <property type="match status" value="1"/>
</dbReference>
<evidence type="ECO:0000313" key="1">
    <source>
        <dbReference type="EMBL" id="PTB60183.1"/>
    </source>
</evidence>
<protein>
    <submittedName>
        <fullName evidence="1">Uncharacterized protein</fullName>
    </submittedName>
</protein>
<dbReference type="RefSeq" id="XP_024779860.1">
    <property type="nucleotide sequence ID" value="XM_024914020.1"/>
</dbReference>
<dbReference type="PANTHER" id="PTHR11575:SF24">
    <property type="entry name" value="5'-NUCLEOTIDASE"/>
    <property type="match status" value="1"/>
</dbReference>
<dbReference type="PANTHER" id="PTHR11575">
    <property type="entry name" value="5'-NUCLEOTIDASE-RELATED"/>
    <property type="match status" value="1"/>
</dbReference>
<dbReference type="InterPro" id="IPR006179">
    <property type="entry name" value="5_nucleotidase/apyrase"/>
</dbReference>
<proteinExistence type="predicted"/>
<dbReference type="InterPro" id="IPR029052">
    <property type="entry name" value="Metallo-depent_PP-like"/>
</dbReference>
<name>A0A2T4AT04_TRIHA</name>
<keyword evidence="2" id="KW-1185">Reference proteome</keyword>
<sequence length="133" mass="14514">MILWKPGLKRRFLQLAHSQRKISPSAQLAAQLAAQTEGLSPIIGDLSGNEAFIVTSWIWGENLGSISVTFDEHGLVVIGATTPTTPTISHVGELTTFLDLVEEVKKAIWEIRNTTDIKGIVALTHIGYDVDHV</sequence>
<dbReference type="AlphaFoldDB" id="A0A2T4AT04"/>
<dbReference type="Proteomes" id="UP000241690">
    <property type="component" value="Unassembled WGS sequence"/>
</dbReference>
<organism evidence="1 2">
    <name type="scientific">Trichoderma harzianum CBS 226.95</name>
    <dbReference type="NCBI Taxonomy" id="983964"/>
    <lineage>
        <taxon>Eukaryota</taxon>
        <taxon>Fungi</taxon>
        <taxon>Dikarya</taxon>
        <taxon>Ascomycota</taxon>
        <taxon>Pezizomycotina</taxon>
        <taxon>Sordariomycetes</taxon>
        <taxon>Hypocreomycetidae</taxon>
        <taxon>Hypocreales</taxon>
        <taxon>Hypocreaceae</taxon>
        <taxon>Trichoderma</taxon>
    </lineage>
</organism>
<reference evidence="1 2" key="1">
    <citation type="submission" date="2016-07" db="EMBL/GenBank/DDBJ databases">
        <title>Multiple horizontal gene transfer events from other fungi enriched the ability of initially mycotrophic Trichoderma (Ascomycota) to feed on dead plant biomass.</title>
        <authorList>
            <consortium name="DOE Joint Genome Institute"/>
            <person name="Aerts A."/>
            <person name="Atanasova L."/>
            <person name="Chenthamara K."/>
            <person name="Zhang J."/>
            <person name="Grujic M."/>
            <person name="Henrissat B."/>
            <person name="Kuo A."/>
            <person name="Salamov A."/>
            <person name="Lipzen A."/>
            <person name="Labutti K."/>
            <person name="Barry K."/>
            <person name="Miao Y."/>
            <person name="Rahimi M.J."/>
            <person name="Shen Q."/>
            <person name="Grigoriev I.V."/>
            <person name="Kubicek C.P."/>
            <person name="Druzhinina I.S."/>
        </authorList>
    </citation>
    <scope>NUCLEOTIDE SEQUENCE [LARGE SCALE GENOMIC DNA]</scope>
    <source>
        <strain evidence="1 2">CBS 226.95</strain>
    </source>
</reference>
<dbReference type="EMBL" id="KZ679675">
    <property type="protein sequence ID" value="PTB60183.1"/>
    <property type="molecule type" value="Genomic_DNA"/>
</dbReference>
<dbReference type="GeneID" id="36622585"/>
<dbReference type="GO" id="GO:0009166">
    <property type="term" value="P:nucleotide catabolic process"/>
    <property type="evidence" value="ECO:0007669"/>
    <property type="project" value="InterPro"/>
</dbReference>